<evidence type="ECO:0000313" key="3">
    <source>
        <dbReference type="Proteomes" id="UP000218334"/>
    </source>
</evidence>
<dbReference type="Proteomes" id="UP000218334">
    <property type="component" value="Unassembled WGS sequence"/>
</dbReference>
<reference evidence="3" key="1">
    <citation type="journal article" date="2017" name="Nat. Ecol. Evol.">
        <title>Genome expansion and lineage-specific genetic innovations in the forest pathogenic fungi Armillaria.</title>
        <authorList>
            <person name="Sipos G."/>
            <person name="Prasanna A.N."/>
            <person name="Walter M.C."/>
            <person name="O'Connor E."/>
            <person name="Balint B."/>
            <person name="Krizsan K."/>
            <person name="Kiss B."/>
            <person name="Hess J."/>
            <person name="Varga T."/>
            <person name="Slot J."/>
            <person name="Riley R."/>
            <person name="Boka B."/>
            <person name="Rigling D."/>
            <person name="Barry K."/>
            <person name="Lee J."/>
            <person name="Mihaltcheva S."/>
            <person name="LaButti K."/>
            <person name="Lipzen A."/>
            <person name="Waldron R."/>
            <person name="Moloney N.M."/>
            <person name="Sperisen C."/>
            <person name="Kredics L."/>
            <person name="Vagvoelgyi C."/>
            <person name="Patrignani A."/>
            <person name="Fitzpatrick D."/>
            <person name="Nagy I."/>
            <person name="Doyle S."/>
            <person name="Anderson J.B."/>
            <person name="Grigoriev I.V."/>
            <person name="Gueldener U."/>
            <person name="Muensterkoetter M."/>
            <person name="Nagy L.G."/>
        </authorList>
    </citation>
    <scope>NUCLEOTIDE SEQUENCE [LARGE SCALE GENOMIC DNA]</scope>
    <source>
        <strain evidence="3">28-4</strain>
    </source>
</reference>
<dbReference type="Gene3D" id="1.10.510.10">
    <property type="entry name" value="Transferase(Phosphotransferase) domain 1"/>
    <property type="match status" value="1"/>
</dbReference>
<dbReference type="SUPFAM" id="SSF56112">
    <property type="entry name" value="Protein kinase-like (PK-like)"/>
    <property type="match status" value="1"/>
</dbReference>
<dbReference type="AlphaFoldDB" id="A0A2H3C543"/>
<gene>
    <name evidence="2" type="ORF">ARMSODRAFT_1017970</name>
</gene>
<evidence type="ECO:0000256" key="1">
    <source>
        <dbReference type="SAM" id="MobiDB-lite"/>
    </source>
</evidence>
<proteinExistence type="predicted"/>
<feature type="compositionally biased region" description="Basic and acidic residues" evidence="1">
    <location>
        <begin position="304"/>
        <end position="318"/>
    </location>
</feature>
<accession>A0A2H3C543</accession>
<name>A0A2H3C543_9AGAR</name>
<keyword evidence="3" id="KW-1185">Reference proteome</keyword>
<protein>
    <recommendedName>
        <fullName evidence="4">Protein kinase domain-containing protein</fullName>
    </recommendedName>
</protein>
<feature type="region of interest" description="Disordered" evidence="1">
    <location>
        <begin position="302"/>
        <end position="321"/>
    </location>
</feature>
<dbReference type="InterPro" id="IPR011009">
    <property type="entry name" value="Kinase-like_dom_sf"/>
</dbReference>
<evidence type="ECO:0000313" key="2">
    <source>
        <dbReference type="EMBL" id="PBK70426.1"/>
    </source>
</evidence>
<dbReference type="EMBL" id="KZ293426">
    <property type="protein sequence ID" value="PBK70426.1"/>
    <property type="molecule type" value="Genomic_DNA"/>
</dbReference>
<dbReference type="STRING" id="1076256.A0A2H3C543"/>
<organism evidence="2 3">
    <name type="scientific">Armillaria solidipes</name>
    <dbReference type="NCBI Taxonomy" id="1076256"/>
    <lineage>
        <taxon>Eukaryota</taxon>
        <taxon>Fungi</taxon>
        <taxon>Dikarya</taxon>
        <taxon>Basidiomycota</taxon>
        <taxon>Agaricomycotina</taxon>
        <taxon>Agaricomycetes</taxon>
        <taxon>Agaricomycetidae</taxon>
        <taxon>Agaricales</taxon>
        <taxon>Marasmiineae</taxon>
        <taxon>Physalacriaceae</taxon>
        <taxon>Armillaria</taxon>
    </lineage>
</organism>
<sequence length="543" mass="61566">MDQPWPTWRDFLDIRFEHHLCLDELPSTHNIHQYPAIAPPPAEKSLRQSDPDPTIASRILHSFHSYLEDKGWLDRPLPSNLVTLLELFQQDLLTTTLSIKSSVEFLRGYMFPVIHAAVRALSSTPDQTFAMKRGTPERQYAQQGDIDWITVTFPTKMPVKSIGMEAKRPRVLFHHAKDMQNEHEYGTLDPQYNAKAMCMKTWLQLSTSDPVSEHVVIFSGLSAVILEKGVYASNHHGLLVSPHYHLFRDNNPPTPAEYPFIDELNRCEKGIPLFAVMTYLMLPNTSVRKGVLPAIRNPITPRAKAAESDSQDLRETPNTRDGTAVAKISMISLKFDHPDVTRLPRLLYPQVLHDDPSDDTLPLASSSICSASSNVRLFQRIHIGNFAQVWRGSLTDSKGTVVSVVAKMYSQRYFEAMNQESRAYWLLSRHQLDDLAPVYYGTFTMPCESWGTVILGDVGEAFHCYSWDETGMSAEELRIIWNHANGLHSAGLHHHDLEPRNVAKDGNGTLRILDYELSSLDKSCSCGELERLGEVFDSLMEWR</sequence>
<evidence type="ECO:0008006" key="4">
    <source>
        <dbReference type="Google" id="ProtNLM"/>
    </source>
</evidence>